<dbReference type="InterPro" id="IPR008258">
    <property type="entry name" value="Transglycosylase_SLT_dom_1"/>
</dbReference>
<evidence type="ECO:0000256" key="2">
    <source>
        <dbReference type="SAM" id="MobiDB-lite"/>
    </source>
</evidence>
<proteinExistence type="inferred from homology"/>
<comment type="similarity">
    <text evidence="1">Belongs to the virb1 family.</text>
</comment>
<evidence type="ECO:0000313" key="4">
    <source>
        <dbReference type="EMBL" id="MBB5730892.1"/>
    </source>
</evidence>
<protein>
    <submittedName>
        <fullName evidence="4">Type IV secretion system protein VirB1</fullName>
    </submittedName>
</protein>
<dbReference type="SUPFAM" id="SSF53955">
    <property type="entry name" value="Lysozyme-like"/>
    <property type="match status" value="1"/>
</dbReference>
<dbReference type="OrthoDB" id="8277605at2"/>
<dbReference type="Proteomes" id="UP000546701">
    <property type="component" value="Unassembled WGS sequence"/>
</dbReference>
<comment type="caution">
    <text evidence="4">The sequence shown here is derived from an EMBL/GenBank/DDBJ whole genome shotgun (WGS) entry which is preliminary data.</text>
</comment>
<evidence type="ECO:0000313" key="5">
    <source>
        <dbReference type="Proteomes" id="UP000546701"/>
    </source>
</evidence>
<dbReference type="Pfam" id="PF01464">
    <property type="entry name" value="SLT"/>
    <property type="match status" value="1"/>
</dbReference>
<feature type="region of interest" description="Disordered" evidence="2">
    <location>
        <begin position="183"/>
        <end position="209"/>
    </location>
</feature>
<reference evidence="4 5" key="1">
    <citation type="submission" date="2020-08" db="EMBL/GenBank/DDBJ databases">
        <title>Genomic Encyclopedia of Type Strains, Phase IV (KMG-IV): sequencing the most valuable type-strain genomes for metagenomic binning, comparative biology and taxonomic classification.</title>
        <authorList>
            <person name="Goeker M."/>
        </authorList>
    </citation>
    <scope>NUCLEOTIDE SEQUENCE [LARGE SCALE GENOMIC DNA]</scope>
    <source>
        <strain evidence="4 5">DSM 103336</strain>
    </source>
</reference>
<dbReference type="EMBL" id="JACIJR010000011">
    <property type="protein sequence ID" value="MBB5730892.1"/>
    <property type="molecule type" value="Genomic_DNA"/>
</dbReference>
<dbReference type="InterPro" id="IPR023346">
    <property type="entry name" value="Lysozyme-like_dom_sf"/>
</dbReference>
<feature type="compositionally biased region" description="Basic and acidic residues" evidence="2">
    <location>
        <begin position="197"/>
        <end position="209"/>
    </location>
</feature>
<evidence type="ECO:0000259" key="3">
    <source>
        <dbReference type="Pfam" id="PF01464"/>
    </source>
</evidence>
<feature type="domain" description="Transglycosylase SLT" evidence="3">
    <location>
        <begin position="13"/>
        <end position="137"/>
    </location>
</feature>
<organism evidence="4 5">
    <name type="scientific">Sphingomonas prati</name>
    <dbReference type="NCBI Taxonomy" id="1843237"/>
    <lineage>
        <taxon>Bacteria</taxon>
        <taxon>Pseudomonadati</taxon>
        <taxon>Pseudomonadota</taxon>
        <taxon>Alphaproteobacteria</taxon>
        <taxon>Sphingomonadales</taxon>
        <taxon>Sphingomonadaceae</taxon>
        <taxon>Sphingomonas</taxon>
    </lineage>
</organism>
<dbReference type="Gene3D" id="1.10.530.10">
    <property type="match status" value="1"/>
</dbReference>
<accession>A0A7W9F2X5</accession>
<gene>
    <name evidence="4" type="ORF">FHS99_003399</name>
</gene>
<dbReference type="AlphaFoldDB" id="A0A7W9F2X5"/>
<sequence length="219" mass="23097">MILTIAAAADLARQCAPGVAVETMLSVVHTESRFNTLAIGVNRGGRAAPKARTQAEAIATAYSLIRAGYNIDLGLGQINSSNLRRLNLSVEDAFDPCRSLAASATVLTANYLRALPRAQSTQHALATALSVYNTGKEWRGFSNGYVGRVYGSAGAIVPGLAVLPKLRVDPAIYAATAPTDFSADARRAGPQPAPPTREPEVVPPRDDAPVRAQSVMVFR</sequence>
<keyword evidence="5" id="KW-1185">Reference proteome</keyword>
<dbReference type="RefSeq" id="WP_157174868.1">
    <property type="nucleotide sequence ID" value="NZ_BMJP01000009.1"/>
</dbReference>
<name>A0A7W9F2X5_9SPHN</name>
<evidence type="ECO:0000256" key="1">
    <source>
        <dbReference type="ARBA" id="ARBA00009387"/>
    </source>
</evidence>
<dbReference type="CDD" id="cd16892">
    <property type="entry name" value="LT_VirB1-like"/>
    <property type="match status" value="1"/>
</dbReference>